<evidence type="ECO:0000313" key="2">
    <source>
        <dbReference type="Proteomes" id="UP000245014"/>
    </source>
</evidence>
<reference evidence="1 2" key="1">
    <citation type="submission" date="2018-05" db="EMBL/GenBank/DDBJ databases">
        <title>Antimicrobial susceptibility testing and genomic analysis of Arcobacter skirrowii strains and one Arcobacter butzleri isolated from German poultry farms.</title>
        <authorList>
            <person name="Haenel I."/>
            <person name="Hotzel H."/>
            <person name="Tomaso H."/>
            <person name="Busch A."/>
        </authorList>
    </citation>
    <scope>NUCLEOTIDE SEQUENCE [LARGE SCALE GENOMIC DNA]</scope>
    <source>
        <strain evidence="2">v</strain>
    </source>
</reference>
<accession>A0A2U2C3G3</accession>
<dbReference type="Proteomes" id="UP000245014">
    <property type="component" value="Unassembled WGS sequence"/>
</dbReference>
<organism evidence="1 2">
    <name type="scientific">Aliarcobacter skirrowii</name>
    <dbReference type="NCBI Taxonomy" id="28200"/>
    <lineage>
        <taxon>Bacteria</taxon>
        <taxon>Pseudomonadati</taxon>
        <taxon>Campylobacterota</taxon>
        <taxon>Epsilonproteobacteria</taxon>
        <taxon>Campylobacterales</taxon>
        <taxon>Arcobacteraceae</taxon>
        <taxon>Aliarcobacter</taxon>
    </lineage>
</organism>
<protein>
    <recommendedName>
        <fullName evidence="3">TerB family tellurite resistance protein</fullName>
    </recommendedName>
</protein>
<evidence type="ECO:0000313" key="1">
    <source>
        <dbReference type="EMBL" id="PWE23566.1"/>
    </source>
</evidence>
<dbReference type="InterPro" id="IPR029024">
    <property type="entry name" value="TerB-like"/>
</dbReference>
<dbReference type="AlphaFoldDB" id="A0A2U2C3G3"/>
<sequence length="132" mass="15188">MFLNRLEKEEKIAFLELAHYVARSDNDFSDKEKNVINIYCTEMQISDVDFDKSSFNLGLTLSKIKSSQSQKIILLEIMALIYSDNILHQSEEIILQDIINKFQLDSKLIPIYAEWSKAILALSMQGEALIVL</sequence>
<gene>
    <name evidence="1" type="ORF">DF188_02525</name>
</gene>
<comment type="caution">
    <text evidence="1">The sequence shown here is derived from an EMBL/GenBank/DDBJ whole genome shotgun (WGS) entry which is preliminary data.</text>
</comment>
<proteinExistence type="predicted"/>
<dbReference type="RefSeq" id="WP_109158158.1">
    <property type="nucleotide sequence ID" value="NZ_QEYI01000001.1"/>
</dbReference>
<name>A0A2U2C3G3_9BACT</name>
<evidence type="ECO:0008006" key="3">
    <source>
        <dbReference type="Google" id="ProtNLM"/>
    </source>
</evidence>
<dbReference type="EMBL" id="QEYI01000001">
    <property type="protein sequence ID" value="PWE23566.1"/>
    <property type="molecule type" value="Genomic_DNA"/>
</dbReference>
<dbReference type="SUPFAM" id="SSF158682">
    <property type="entry name" value="TerB-like"/>
    <property type="match status" value="1"/>
</dbReference>
<dbReference type="Gene3D" id="1.10.3680.10">
    <property type="entry name" value="TerB-like"/>
    <property type="match status" value="1"/>
</dbReference>